<dbReference type="Proteomes" id="UP001373714">
    <property type="component" value="Unassembled WGS sequence"/>
</dbReference>
<feature type="compositionally biased region" description="Polar residues" evidence="1">
    <location>
        <begin position="1"/>
        <end position="30"/>
    </location>
</feature>
<evidence type="ECO:0000313" key="3">
    <source>
        <dbReference type="Proteomes" id="UP001373714"/>
    </source>
</evidence>
<evidence type="ECO:0000256" key="1">
    <source>
        <dbReference type="SAM" id="MobiDB-lite"/>
    </source>
</evidence>
<dbReference type="PRINTS" id="PR01217">
    <property type="entry name" value="PRICHEXTENSN"/>
</dbReference>
<gene>
    <name evidence="2" type="ORF">TWF730_000995</name>
</gene>
<feature type="compositionally biased region" description="Polar residues" evidence="1">
    <location>
        <begin position="156"/>
        <end position="168"/>
    </location>
</feature>
<feature type="compositionally biased region" description="Polar residues" evidence="1">
    <location>
        <begin position="73"/>
        <end position="84"/>
    </location>
</feature>
<keyword evidence="3" id="KW-1185">Reference proteome</keyword>
<reference evidence="2 3" key="1">
    <citation type="submission" date="2019-10" db="EMBL/GenBank/DDBJ databases">
        <authorList>
            <person name="Palmer J.M."/>
        </authorList>
    </citation>
    <scope>NUCLEOTIDE SEQUENCE [LARGE SCALE GENOMIC DNA]</scope>
    <source>
        <strain evidence="2 3">TWF730</strain>
    </source>
</reference>
<feature type="compositionally biased region" description="Low complexity" evidence="1">
    <location>
        <begin position="129"/>
        <end position="148"/>
    </location>
</feature>
<feature type="region of interest" description="Disordered" evidence="1">
    <location>
        <begin position="1"/>
        <end position="198"/>
    </location>
</feature>
<dbReference type="EMBL" id="JAVHNS010000001">
    <property type="protein sequence ID" value="KAK6363569.1"/>
    <property type="molecule type" value="Genomic_DNA"/>
</dbReference>
<organism evidence="2 3">
    <name type="scientific">Orbilia blumenaviensis</name>
    <dbReference type="NCBI Taxonomy" id="1796055"/>
    <lineage>
        <taxon>Eukaryota</taxon>
        <taxon>Fungi</taxon>
        <taxon>Dikarya</taxon>
        <taxon>Ascomycota</taxon>
        <taxon>Pezizomycotina</taxon>
        <taxon>Orbiliomycetes</taxon>
        <taxon>Orbiliales</taxon>
        <taxon>Orbiliaceae</taxon>
        <taxon>Orbilia</taxon>
    </lineage>
</organism>
<comment type="caution">
    <text evidence="2">The sequence shown here is derived from an EMBL/GenBank/DDBJ whole genome shotgun (WGS) entry which is preliminary data.</text>
</comment>
<feature type="compositionally biased region" description="Low complexity" evidence="1">
    <location>
        <begin position="31"/>
        <end position="41"/>
    </location>
</feature>
<name>A0AAV9VUG0_9PEZI</name>
<sequence length="268" mass="27943">MTDSSTTAAKASGVTPSTALPEGSSTENHTSSSPKPNLPASNPNPLPESPAYTASDSVYPPPAEPASRPAAPTSTINNLTEMPPSTTATDTLDSLDDDTMPTRTTATTTTVNLTDPPAPQPGAVPTPTSPSTIQSPQSPADPQPAVVPRLPIRTSGAYSTSTPVTGSSFDMPPTAPPVQTTYGPPEVTMRGQPIPSYTATATTTSYHNYPSAIRRSSEVAPMPGGYQQRLNSDQYVPPSHEPQREEGILGKVSKAVDKFNEWMVGEGK</sequence>
<protein>
    <submittedName>
        <fullName evidence="2">Uncharacterized protein</fullName>
    </submittedName>
</protein>
<accession>A0AAV9VUG0</accession>
<dbReference type="AlphaFoldDB" id="A0AAV9VUG0"/>
<feature type="compositionally biased region" description="Low complexity" evidence="1">
    <location>
        <begin position="101"/>
        <end position="115"/>
    </location>
</feature>
<feature type="compositionally biased region" description="Pro residues" evidence="1">
    <location>
        <begin position="116"/>
        <end position="128"/>
    </location>
</feature>
<proteinExistence type="predicted"/>
<feature type="region of interest" description="Disordered" evidence="1">
    <location>
        <begin position="216"/>
        <end position="247"/>
    </location>
</feature>
<evidence type="ECO:0000313" key="2">
    <source>
        <dbReference type="EMBL" id="KAK6363569.1"/>
    </source>
</evidence>